<evidence type="ECO:0000313" key="1">
    <source>
        <dbReference type="EMBL" id="KAJ8123587.1"/>
    </source>
</evidence>
<accession>A0ACC2J854</accession>
<keyword evidence="2" id="KW-1185">Reference proteome</keyword>
<evidence type="ECO:0000313" key="2">
    <source>
        <dbReference type="Proteomes" id="UP001153332"/>
    </source>
</evidence>
<comment type="caution">
    <text evidence="1">The sequence shown here is derived from an EMBL/GenBank/DDBJ whole genome shotgun (WGS) entry which is preliminary data.</text>
</comment>
<protein>
    <submittedName>
        <fullName evidence="1">Uncharacterized protein</fullName>
    </submittedName>
</protein>
<gene>
    <name evidence="1" type="ORF">O1611_g9552</name>
</gene>
<organism evidence="1 2">
    <name type="scientific">Lasiodiplodia mahajangana</name>
    <dbReference type="NCBI Taxonomy" id="1108764"/>
    <lineage>
        <taxon>Eukaryota</taxon>
        <taxon>Fungi</taxon>
        <taxon>Dikarya</taxon>
        <taxon>Ascomycota</taxon>
        <taxon>Pezizomycotina</taxon>
        <taxon>Dothideomycetes</taxon>
        <taxon>Dothideomycetes incertae sedis</taxon>
        <taxon>Botryosphaeriales</taxon>
        <taxon>Botryosphaeriaceae</taxon>
        <taxon>Lasiodiplodia</taxon>
    </lineage>
</organism>
<proteinExistence type="predicted"/>
<dbReference type="EMBL" id="JAPUUL010003313">
    <property type="protein sequence ID" value="KAJ8123587.1"/>
    <property type="molecule type" value="Genomic_DNA"/>
</dbReference>
<dbReference type="Proteomes" id="UP001153332">
    <property type="component" value="Unassembled WGS sequence"/>
</dbReference>
<sequence>MASAANSGGTGPGNPQAHGHQTGELGQQQPDHLEIDEIDELDHQLTPSVAVSQFSSTQSVSSSIYDHVVENGRTYHRFKEGKYLLPNDEREQKRLDFQHQLYTALLNGKLFLSPVGDRLRNVLDVGTGTGIWAIEVGIEHPNAHIIGIDLSPIQPT</sequence>
<reference evidence="1" key="1">
    <citation type="submission" date="2022-12" db="EMBL/GenBank/DDBJ databases">
        <title>Genome Sequence of Lasiodiplodia mahajangana.</title>
        <authorList>
            <person name="Buettner E."/>
        </authorList>
    </citation>
    <scope>NUCLEOTIDE SEQUENCE</scope>
    <source>
        <strain evidence="1">VT137</strain>
    </source>
</reference>
<name>A0ACC2J854_9PEZI</name>